<reference evidence="2" key="2">
    <citation type="journal article" date="2021" name="Genome Biol. Evol.">
        <title>Developing a high-quality reference genome for a parasitic bivalve with doubly uniparental inheritance (Bivalvia: Unionida).</title>
        <authorList>
            <person name="Smith C.H."/>
        </authorList>
    </citation>
    <scope>NUCLEOTIDE SEQUENCE</scope>
    <source>
        <strain evidence="2">CHS0354</strain>
        <tissue evidence="2">Mantle</tissue>
    </source>
</reference>
<protein>
    <submittedName>
        <fullName evidence="2">Uncharacterized protein</fullName>
    </submittedName>
</protein>
<evidence type="ECO:0000313" key="2">
    <source>
        <dbReference type="EMBL" id="KAK3605879.1"/>
    </source>
</evidence>
<sequence length="105" mass="12168">NGNIRIENRDYDLRPAETRVVSRNFLEVPGVHGKRYVLEDQGSIQRKYSMENQGAAIVNEKNLKQEFTDILKRFSQRQDDKIHFPRTGAMPLSRNTTGLHKRGTI</sequence>
<feature type="non-terminal residue" evidence="2">
    <location>
        <position position="1"/>
    </location>
</feature>
<evidence type="ECO:0000313" key="3">
    <source>
        <dbReference type="Proteomes" id="UP001195483"/>
    </source>
</evidence>
<keyword evidence="3" id="KW-1185">Reference proteome</keyword>
<accession>A0AAE0W9B5</accession>
<gene>
    <name evidence="2" type="ORF">CHS0354_017785</name>
</gene>
<name>A0AAE0W9B5_9BIVA</name>
<feature type="region of interest" description="Disordered" evidence="1">
    <location>
        <begin position="85"/>
        <end position="105"/>
    </location>
</feature>
<comment type="caution">
    <text evidence="2">The sequence shown here is derived from an EMBL/GenBank/DDBJ whole genome shotgun (WGS) entry which is preliminary data.</text>
</comment>
<organism evidence="2 3">
    <name type="scientific">Potamilus streckersoni</name>
    <dbReference type="NCBI Taxonomy" id="2493646"/>
    <lineage>
        <taxon>Eukaryota</taxon>
        <taxon>Metazoa</taxon>
        <taxon>Spiralia</taxon>
        <taxon>Lophotrochozoa</taxon>
        <taxon>Mollusca</taxon>
        <taxon>Bivalvia</taxon>
        <taxon>Autobranchia</taxon>
        <taxon>Heteroconchia</taxon>
        <taxon>Palaeoheterodonta</taxon>
        <taxon>Unionida</taxon>
        <taxon>Unionoidea</taxon>
        <taxon>Unionidae</taxon>
        <taxon>Ambleminae</taxon>
        <taxon>Lampsilini</taxon>
        <taxon>Potamilus</taxon>
    </lineage>
</organism>
<dbReference type="AlphaFoldDB" id="A0AAE0W9B5"/>
<reference evidence="2" key="1">
    <citation type="journal article" date="2021" name="Genome Biol. Evol.">
        <title>A High-Quality Reference Genome for a Parasitic Bivalve with Doubly Uniparental Inheritance (Bivalvia: Unionida).</title>
        <authorList>
            <person name="Smith C.H."/>
        </authorList>
    </citation>
    <scope>NUCLEOTIDE SEQUENCE</scope>
    <source>
        <strain evidence="2">CHS0354</strain>
    </source>
</reference>
<dbReference type="Proteomes" id="UP001195483">
    <property type="component" value="Unassembled WGS sequence"/>
</dbReference>
<proteinExistence type="predicted"/>
<evidence type="ECO:0000256" key="1">
    <source>
        <dbReference type="SAM" id="MobiDB-lite"/>
    </source>
</evidence>
<feature type="non-terminal residue" evidence="2">
    <location>
        <position position="105"/>
    </location>
</feature>
<reference evidence="2" key="3">
    <citation type="submission" date="2023-05" db="EMBL/GenBank/DDBJ databases">
        <authorList>
            <person name="Smith C.H."/>
        </authorList>
    </citation>
    <scope>NUCLEOTIDE SEQUENCE</scope>
    <source>
        <strain evidence="2">CHS0354</strain>
        <tissue evidence="2">Mantle</tissue>
    </source>
</reference>
<dbReference type="EMBL" id="JAEAOA010001101">
    <property type="protein sequence ID" value="KAK3605879.1"/>
    <property type="molecule type" value="Genomic_DNA"/>
</dbReference>